<feature type="compositionally biased region" description="Polar residues" evidence="6">
    <location>
        <begin position="38"/>
        <end position="54"/>
    </location>
</feature>
<feature type="compositionally biased region" description="Low complexity" evidence="6">
    <location>
        <begin position="123"/>
        <end position="133"/>
    </location>
</feature>
<evidence type="ECO:0000256" key="2">
    <source>
        <dbReference type="ARBA" id="ARBA00009788"/>
    </source>
</evidence>
<dbReference type="GO" id="GO:0003743">
    <property type="term" value="F:translation initiation factor activity"/>
    <property type="evidence" value="ECO:0007669"/>
    <property type="project" value="UniProtKB-KW"/>
</dbReference>
<feature type="compositionally biased region" description="Low complexity" evidence="6">
    <location>
        <begin position="145"/>
        <end position="154"/>
    </location>
</feature>
<gene>
    <name evidence="8" type="ORF">SPSK_07688</name>
</gene>
<dbReference type="GO" id="GO:0046982">
    <property type="term" value="F:protein heterodimerization activity"/>
    <property type="evidence" value="ECO:0007669"/>
    <property type="project" value="InterPro"/>
</dbReference>
<dbReference type="Pfam" id="PF04719">
    <property type="entry name" value="TAFII28"/>
    <property type="match status" value="1"/>
</dbReference>
<dbReference type="AlphaFoldDB" id="A0A0F2MHH8"/>
<name>A0A0F2MHH8_SPOSC</name>
<feature type="compositionally biased region" description="Polar residues" evidence="6">
    <location>
        <begin position="1"/>
        <end position="10"/>
    </location>
</feature>
<reference evidence="8 9" key="2">
    <citation type="journal article" date="2015" name="Eukaryot. Cell">
        <title>Asexual propagation of a virulent clone complex in a human and feline outbreak of sporotrichosis.</title>
        <authorList>
            <person name="Teixeira Mde M."/>
            <person name="Rodrigues A.M."/>
            <person name="Tsui C.K."/>
            <person name="de Almeida L.G."/>
            <person name="Van Diepeningen A.D."/>
            <person name="van den Ende B.G."/>
            <person name="Fernandes G.F."/>
            <person name="Kano R."/>
            <person name="Hamelin R.C."/>
            <person name="Lopes-Bezerra L.M."/>
            <person name="Vasconcelos A.T."/>
            <person name="de Hoog S."/>
            <person name="de Camargo Z.P."/>
            <person name="Felipe M.S."/>
        </authorList>
    </citation>
    <scope>NUCLEOTIDE SEQUENCE [LARGE SCALE GENOMIC DNA]</scope>
    <source>
        <strain evidence="8 9">1099-18</strain>
    </source>
</reference>
<dbReference type="PANTHER" id="PTHR13218">
    <property type="entry name" value="TRANSCRIPTION INITIATION FACTOR TFIID SUBUNIT 11-RELATED"/>
    <property type="match status" value="1"/>
</dbReference>
<comment type="caution">
    <text evidence="8">The sequence shown here is derived from an EMBL/GenBank/DDBJ whole genome shotgun (WGS) entry which is preliminary data.</text>
</comment>
<keyword evidence="4" id="KW-0804">Transcription</keyword>
<evidence type="ECO:0000256" key="1">
    <source>
        <dbReference type="ARBA" id="ARBA00004123"/>
    </source>
</evidence>
<evidence type="ECO:0000256" key="4">
    <source>
        <dbReference type="ARBA" id="ARBA00023163"/>
    </source>
</evidence>
<dbReference type="GO" id="GO:0005669">
    <property type="term" value="C:transcription factor TFIID complex"/>
    <property type="evidence" value="ECO:0007669"/>
    <property type="project" value="InterPro"/>
</dbReference>
<dbReference type="Gene3D" id="1.10.20.10">
    <property type="entry name" value="Histone, subunit A"/>
    <property type="match status" value="1"/>
</dbReference>
<dbReference type="VEuPathDB" id="FungiDB:SPSK_07688"/>
<keyword evidence="8" id="KW-0648">Protein biosynthesis</keyword>
<feature type="compositionally biased region" description="Low complexity" evidence="6">
    <location>
        <begin position="75"/>
        <end position="93"/>
    </location>
</feature>
<dbReference type="GO" id="GO:0016251">
    <property type="term" value="F:RNA polymerase II general transcription initiation factor activity"/>
    <property type="evidence" value="ECO:0007669"/>
    <property type="project" value="TreeGrafter"/>
</dbReference>
<dbReference type="CDD" id="cd08048">
    <property type="entry name" value="HFD_TAF11"/>
    <property type="match status" value="1"/>
</dbReference>
<keyword evidence="3" id="KW-0805">Transcription regulation</keyword>
<dbReference type="Proteomes" id="UP000033710">
    <property type="component" value="Unassembled WGS sequence"/>
</dbReference>
<evidence type="ECO:0000256" key="3">
    <source>
        <dbReference type="ARBA" id="ARBA00023015"/>
    </source>
</evidence>
<reference evidence="8 9" key="1">
    <citation type="journal article" date="2014" name="BMC Genomics">
        <title>Comparative genomics of the major fungal agents of human and animal Sporotrichosis: Sporothrix schenckii and Sporothrix brasiliensis.</title>
        <authorList>
            <person name="Teixeira M.M."/>
            <person name="de Almeida L.G."/>
            <person name="Kubitschek-Barreira P."/>
            <person name="Alves F.L."/>
            <person name="Kioshima E.S."/>
            <person name="Abadio A.K."/>
            <person name="Fernandes L."/>
            <person name="Derengowski L.S."/>
            <person name="Ferreira K.S."/>
            <person name="Souza R.C."/>
            <person name="Ruiz J.C."/>
            <person name="de Andrade N.C."/>
            <person name="Paes H.C."/>
            <person name="Nicola A.M."/>
            <person name="Albuquerque P."/>
            <person name="Gerber A.L."/>
            <person name="Martins V.P."/>
            <person name="Peconick L.D."/>
            <person name="Neto A.V."/>
            <person name="Chaucanez C.B."/>
            <person name="Silva P.A."/>
            <person name="Cunha O.L."/>
            <person name="de Oliveira F.F."/>
            <person name="dos Santos T.C."/>
            <person name="Barros A.L."/>
            <person name="Soares M.A."/>
            <person name="de Oliveira L.M."/>
            <person name="Marini M.M."/>
            <person name="Villalobos-Duno H."/>
            <person name="Cunha M.M."/>
            <person name="de Hoog S."/>
            <person name="da Silveira J.F."/>
            <person name="Henrissat B."/>
            <person name="Nino-Vega G.A."/>
            <person name="Cisalpino P.S."/>
            <person name="Mora-Montes H.M."/>
            <person name="Almeida S.R."/>
            <person name="Stajich J.E."/>
            <person name="Lopes-Bezerra L.M."/>
            <person name="Vasconcelos A.T."/>
            <person name="Felipe M.S."/>
        </authorList>
    </citation>
    <scope>NUCLEOTIDE SEQUENCE [LARGE SCALE GENOMIC DNA]</scope>
    <source>
        <strain evidence="8 9">1099-18</strain>
    </source>
</reference>
<feature type="compositionally biased region" description="Acidic residues" evidence="6">
    <location>
        <begin position="155"/>
        <end position="170"/>
    </location>
</feature>
<dbReference type="GeneID" id="27669622"/>
<dbReference type="GO" id="GO:0051123">
    <property type="term" value="P:RNA polymerase II preinitiation complex assembly"/>
    <property type="evidence" value="ECO:0007669"/>
    <property type="project" value="InterPro"/>
</dbReference>
<dbReference type="OrthoDB" id="28335at2759"/>
<organism evidence="8 9">
    <name type="scientific">Sporothrix schenckii 1099-18</name>
    <dbReference type="NCBI Taxonomy" id="1397361"/>
    <lineage>
        <taxon>Eukaryota</taxon>
        <taxon>Fungi</taxon>
        <taxon>Dikarya</taxon>
        <taxon>Ascomycota</taxon>
        <taxon>Pezizomycotina</taxon>
        <taxon>Sordariomycetes</taxon>
        <taxon>Sordariomycetidae</taxon>
        <taxon>Ophiostomatales</taxon>
        <taxon>Ophiostomataceae</taxon>
        <taxon>Sporothrix</taxon>
    </lineage>
</organism>
<dbReference type="InterPro" id="IPR006809">
    <property type="entry name" value="TAFII28_dom"/>
</dbReference>
<evidence type="ECO:0000313" key="8">
    <source>
        <dbReference type="EMBL" id="KJR88504.1"/>
    </source>
</evidence>
<dbReference type="InterPro" id="IPR045127">
    <property type="entry name" value="TAF11-like"/>
</dbReference>
<dbReference type="EMBL" id="AXCR01000004">
    <property type="protein sequence ID" value="KJR88504.1"/>
    <property type="molecule type" value="Genomic_DNA"/>
</dbReference>
<keyword evidence="5" id="KW-0539">Nucleus</keyword>
<dbReference type="InterPro" id="IPR009072">
    <property type="entry name" value="Histone-fold"/>
</dbReference>
<protein>
    <submittedName>
        <fullName evidence="8">Transcription initiation factor TFIID subunit 11</fullName>
    </submittedName>
</protein>
<comment type="similarity">
    <text evidence="2">Belongs to the TAF11 family.</text>
</comment>
<evidence type="ECO:0000256" key="6">
    <source>
        <dbReference type="SAM" id="MobiDB-lite"/>
    </source>
</evidence>
<sequence>MASPFSSPSFNIGIKKRTASDVAPQSPALKRRKAANISAASFSAVSHPLRQTSFPPEDASTPFSARSPSVDFDNASLVSGGPSSVAGGTAATTAKKKRGRKSKADKLREQTPSVVGAGGGQGATAASAVSGTSGANGGGPKSSTGAPGDGTAAAGDDDDNDGGDGGDGDMPDSGAATAKRTDEERKEEKRLRAALVACMDSDQYERISAWRAAKLPDAVIRRLVNATVSQSVPSSVVTAVRSVTKYFLTDLITRAQTVQDEWIAAGHEPQTDDGRPWPGMVLARGEPEVAALYEKQASLAIPEWEPESADHILREPPKGPLRPDHLREAWRRYKVSVQSKTAGALDLWHAQQGTGVERFPARTGGKRLFK</sequence>
<evidence type="ECO:0000259" key="7">
    <source>
        <dbReference type="Pfam" id="PF04719"/>
    </source>
</evidence>
<dbReference type="SUPFAM" id="SSF47113">
    <property type="entry name" value="Histone-fold"/>
    <property type="match status" value="1"/>
</dbReference>
<dbReference type="PANTHER" id="PTHR13218:SF8">
    <property type="entry name" value="TRANSCRIPTION INITIATION FACTOR TFIID SUBUNIT 11"/>
    <property type="match status" value="1"/>
</dbReference>
<feature type="region of interest" description="Disordered" evidence="6">
    <location>
        <begin position="1"/>
        <end position="187"/>
    </location>
</feature>
<evidence type="ECO:0000313" key="9">
    <source>
        <dbReference type="Proteomes" id="UP000033710"/>
    </source>
</evidence>
<comment type="subcellular location">
    <subcellularLocation>
        <location evidence="1">Nucleus</location>
    </subcellularLocation>
</comment>
<accession>A0A0F2MHH8</accession>
<evidence type="ECO:0000256" key="5">
    <source>
        <dbReference type="ARBA" id="ARBA00023242"/>
    </source>
</evidence>
<feature type="domain" description="TAFII28-like protein" evidence="7">
    <location>
        <begin position="195"/>
        <end position="332"/>
    </location>
</feature>
<proteinExistence type="inferred from homology"/>
<dbReference type="KEGG" id="ssck:SPSK_07688"/>
<dbReference type="RefSeq" id="XP_016591180.1">
    <property type="nucleotide sequence ID" value="XM_016734345.1"/>
</dbReference>
<keyword evidence="8" id="KW-0396">Initiation factor</keyword>